<dbReference type="EMBL" id="OZ004253">
    <property type="protein sequence ID" value="CAK7891957.1"/>
    <property type="molecule type" value="Genomic_DNA"/>
</dbReference>
<proteinExistence type="inferred from homology"/>
<comment type="similarity">
    <text evidence="1">Belongs to the TTI2 family.</text>
</comment>
<dbReference type="Pfam" id="PF10521">
    <property type="entry name" value="Tti2"/>
    <property type="match status" value="1"/>
</dbReference>
<name>A0ABP0E5N5_9ASCO</name>
<organism evidence="2 3">
    <name type="scientific">[Candida] anglica</name>
    <dbReference type="NCBI Taxonomy" id="148631"/>
    <lineage>
        <taxon>Eukaryota</taxon>
        <taxon>Fungi</taxon>
        <taxon>Dikarya</taxon>
        <taxon>Ascomycota</taxon>
        <taxon>Saccharomycotina</taxon>
        <taxon>Pichiomycetes</taxon>
        <taxon>Debaryomycetaceae</taxon>
        <taxon>Kurtzmaniella</taxon>
    </lineage>
</organism>
<gene>
    <name evidence="2" type="ORF">CAAN4_A00826</name>
</gene>
<protein>
    <submittedName>
        <fullName evidence="2">Uncharacterized protein</fullName>
    </submittedName>
</protein>
<dbReference type="Proteomes" id="UP001497600">
    <property type="component" value="Chromosome A"/>
</dbReference>
<accession>A0ABP0E5N5</accession>
<evidence type="ECO:0000313" key="3">
    <source>
        <dbReference type="Proteomes" id="UP001497600"/>
    </source>
</evidence>
<evidence type="ECO:0000256" key="1">
    <source>
        <dbReference type="ARBA" id="ARBA00034736"/>
    </source>
</evidence>
<evidence type="ECO:0000313" key="2">
    <source>
        <dbReference type="EMBL" id="CAK7891957.1"/>
    </source>
</evidence>
<sequence>MTWNVEGVSIRPTSSNKLSLKDIETIKGETPAGISLYDIVKCVQRDCTVDDWLVIEVTLAQFQGDLSEVASLICNHLDIKGHTEWDWLDVTVNLEYYHPLRVLRNICGKVNDEVKHNIIVTASYHIKPNLPWTSPVNCQLSQEIIDQCDLKNFDFDAYVQFQLTPNVLQLSKTGTSYNSGNSKISSVSGYRKSSNSYNGLNPILGFSQSSSADEDQRHHWRTSQQIKSLSMVWWYIRQCSDKMDRTWPLVTSFTLNVLEDHNAFIKAQGCEILDTLIMSSSGKQILIKSGLLDLFIDATKVCLSYLPTLTPEDTSYYILERAYPVVLSLTELKINSGTISESSSITPFITVVNENILASIQRIRGGDSKLLCLLIEQLKNIISEHLGYQVLATLSRVLFTINQVMVDPTLFDKGAESVEDILQLCLEIQTVVFEEIATVVSHEDLEGLKLIVEYRYDFLGVWSIVYKRIRRDEAKQEEVIETIRQNLQTLRNFATKTKVDLEKDITMICEDNRDLEGIFREKVQVR</sequence>
<dbReference type="InterPro" id="IPR018870">
    <property type="entry name" value="Tti2"/>
</dbReference>
<keyword evidence="3" id="KW-1185">Reference proteome</keyword>
<reference evidence="2 3" key="1">
    <citation type="submission" date="2024-01" db="EMBL/GenBank/DDBJ databases">
        <authorList>
            <consortium name="Genoscope - CEA"/>
            <person name="William W."/>
        </authorList>
    </citation>
    <scope>NUCLEOTIDE SEQUENCE [LARGE SCALE GENOMIC DNA]</scope>
    <source>
        <strain evidence="2 3">29B2s-10</strain>
    </source>
</reference>